<dbReference type="Pfam" id="PF00400">
    <property type="entry name" value="WD40"/>
    <property type="match status" value="2"/>
</dbReference>
<dbReference type="PANTHER" id="PTHR22838:SF4">
    <property type="entry name" value="WD REPEAT-CONTAINING PROTEIN 13"/>
    <property type="match status" value="1"/>
</dbReference>
<dbReference type="Proteomes" id="UP000815325">
    <property type="component" value="Unassembled WGS sequence"/>
</dbReference>
<gene>
    <name evidence="4" type="ORF">DUNSADRAFT_18646</name>
</gene>
<evidence type="ECO:0000256" key="2">
    <source>
        <dbReference type="ARBA" id="ARBA00022737"/>
    </source>
</evidence>
<name>A0ABQ7GYT6_DUNSA</name>
<evidence type="ECO:0000313" key="4">
    <source>
        <dbReference type="EMBL" id="KAF5839768.1"/>
    </source>
</evidence>
<reference evidence="4" key="1">
    <citation type="submission" date="2017-08" db="EMBL/GenBank/DDBJ databases">
        <authorList>
            <person name="Polle J.E."/>
            <person name="Barry K."/>
            <person name="Cushman J."/>
            <person name="Schmutz J."/>
            <person name="Tran D."/>
            <person name="Hathwaick L.T."/>
            <person name="Yim W.C."/>
            <person name="Jenkins J."/>
            <person name="Mckie-Krisberg Z.M."/>
            <person name="Prochnik S."/>
            <person name="Lindquist E."/>
            <person name="Dockter R.B."/>
            <person name="Adam C."/>
            <person name="Molina H."/>
            <person name="Bunkerborg J."/>
            <person name="Jin E."/>
            <person name="Buchheim M."/>
            <person name="Magnuson J."/>
        </authorList>
    </citation>
    <scope>NUCLEOTIDE SEQUENCE</scope>
    <source>
        <strain evidence="4">CCAP 19/18</strain>
    </source>
</reference>
<comment type="caution">
    <text evidence="4">The sequence shown here is derived from an EMBL/GenBank/DDBJ whole genome shotgun (WGS) entry which is preliminary data.</text>
</comment>
<dbReference type="InterPro" id="IPR001680">
    <property type="entry name" value="WD40_rpt"/>
</dbReference>
<dbReference type="SMART" id="SM00320">
    <property type="entry name" value="WD40"/>
    <property type="match status" value="3"/>
</dbReference>
<dbReference type="PANTHER" id="PTHR22838">
    <property type="entry name" value="WD REPEAT PROTEIN 26-RELATED"/>
    <property type="match status" value="1"/>
</dbReference>
<dbReference type="InterPro" id="IPR036322">
    <property type="entry name" value="WD40_repeat_dom_sf"/>
</dbReference>
<dbReference type="PROSITE" id="PS50082">
    <property type="entry name" value="WD_REPEATS_2"/>
    <property type="match status" value="1"/>
</dbReference>
<protein>
    <submittedName>
        <fullName evidence="4">WD40-repeat-containing domain protein</fullName>
    </submittedName>
</protein>
<keyword evidence="2" id="KW-0677">Repeat</keyword>
<feature type="repeat" description="WD" evidence="3">
    <location>
        <begin position="407"/>
        <end position="439"/>
    </location>
</feature>
<dbReference type="PROSITE" id="PS50294">
    <property type="entry name" value="WD_REPEATS_REGION"/>
    <property type="match status" value="1"/>
</dbReference>
<proteinExistence type="predicted"/>
<dbReference type="InterPro" id="IPR015943">
    <property type="entry name" value="WD40/YVTN_repeat-like_dom_sf"/>
</dbReference>
<sequence>MPVDQATLACCRQYILNNDRHARVKRELWSNESGTYLGLQDYILCLKAQGISLEEAAANRQANAALSLHAPTFSTNSFEFSGTHSVLTDSKAGITVLAFANVRNDLLAFANAEGDLFLAQLHPDSTSTVTQAERMHRRPIASLDWSLDNTQLLSGGEDGLVIWDACTATAMRTINHACHSHVCCSRFYTPHCALALVGTSSGALEVMNCSSGTVDQSYKVPAPFRHSIQITAVECSLQHVFAGDSEGTLHMYNAELAPKGQLHRLVWLTKIRTAANKQGSPVIAVQHVPFCGATDSPMLLVTTRDSTISIVALYQHNRMSMHTRCVVPPMARNLRASVCPLSVIQDLPRVVMGSEDASVYIYNFSGAPQGNSSSVKNATGLLKGGLLLGNAVSAAAAVNAPLVMKALKGHRSPVGDVCWAFDESRLASGDLDGIVHVWERSII</sequence>
<evidence type="ECO:0000256" key="3">
    <source>
        <dbReference type="PROSITE-ProRule" id="PRU00221"/>
    </source>
</evidence>
<evidence type="ECO:0000256" key="1">
    <source>
        <dbReference type="ARBA" id="ARBA00022574"/>
    </source>
</evidence>
<keyword evidence="1 3" id="KW-0853">WD repeat</keyword>
<keyword evidence="5" id="KW-1185">Reference proteome</keyword>
<dbReference type="EMBL" id="MU069533">
    <property type="protein sequence ID" value="KAF5839768.1"/>
    <property type="molecule type" value="Genomic_DNA"/>
</dbReference>
<accession>A0ABQ7GYT6</accession>
<dbReference type="InterPro" id="IPR051350">
    <property type="entry name" value="WD_repeat-ST_regulator"/>
</dbReference>
<evidence type="ECO:0000313" key="5">
    <source>
        <dbReference type="Proteomes" id="UP000815325"/>
    </source>
</evidence>
<organism evidence="4 5">
    <name type="scientific">Dunaliella salina</name>
    <name type="common">Green alga</name>
    <name type="synonym">Protococcus salinus</name>
    <dbReference type="NCBI Taxonomy" id="3046"/>
    <lineage>
        <taxon>Eukaryota</taxon>
        <taxon>Viridiplantae</taxon>
        <taxon>Chlorophyta</taxon>
        <taxon>core chlorophytes</taxon>
        <taxon>Chlorophyceae</taxon>
        <taxon>CS clade</taxon>
        <taxon>Chlamydomonadales</taxon>
        <taxon>Dunaliellaceae</taxon>
        <taxon>Dunaliella</taxon>
    </lineage>
</organism>
<dbReference type="Gene3D" id="2.130.10.10">
    <property type="entry name" value="YVTN repeat-like/Quinoprotein amine dehydrogenase"/>
    <property type="match status" value="2"/>
</dbReference>
<dbReference type="SUPFAM" id="SSF50978">
    <property type="entry name" value="WD40 repeat-like"/>
    <property type="match status" value="1"/>
</dbReference>